<comment type="caution">
    <text evidence="1">The sequence shown here is derived from an EMBL/GenBank/DDBJ whole genome shotgun (WGS) entry which is preliminary data.</text>
</comment>
<dbReference type="SUPFAM" id="SSF51161">
    <property type="entry name" value="Trimeric LpxA-like enzymes"/>
    <property type="match status" value="1"/>
</dbReference>
<dbReference type="eggNOG" id="COG3595">
    <property type="taxonomic scope" value="Bacteria"/>
</dbReference>
<dbReference type="AlphaFoldDB" id="A0A0A0ELQ8"/>
<proteinExistence type="predicted"/>
<protein>
    <recommendedName>
        <fullName evidence="3">Cell shape determination protein CcmA</fullName>
    </recommendedName>
</protein>
<dbReference type="EMBL" id="AVPS01000008">
    <property type="protein sequence ID" value="KGM51083.1"/>
    <property type="molecule type" value="Genomic_DNA"/>
</dbReference>
<dbReference type="InterPro" id="IPR011004">
    <property type="entry name" value="Trimer_LpxA-like_sf"/>
</dbReference>
<dbReference type="Gene3D" id="2.160.20.20">
    <property type="match status" value="1"/>
</dbReference>
<name>A0A0A0ELQ8_9GAMM</name>
<keyword evidence="2" id="KW-1185">Reference proteome</keyword>
<reference evidence="1 2" key="1">
    <citation type="submission" date="2013-08" db="EMBL/GenBank/DDBJ databases">
        <title>Genome sequencing of Lysobacter.</title>
        <authorList>
            <person name="Zhang S."/>
            <person name="Wang G."/>
        </authorList>
    </citation>
    <scope>NUCLEOTIDE SEQUENCE [LARGE SCALE GENOMIC DNA]</scope>
    <source>
        <strain evidence="1 2">Ko07</strain>
    </source>
</reference>
<evidence type="ECO:0000313" key="2">
    <source>
        <dbReference type="Proteomes" id="UP000030017"/>
    </source>
</evidence>
<organism evidence="1 2">
    <name type="scientific">Lysobacter concretionis Ko07 = DSM 16239</name>
    <dbReference type="NCBI Taxonomy" id="1122185"/>
    <lineage>
        <taxon>Bacteria</taxon>
        <taxon>Pseudomonadati</taxon>
        <taxon>Pseudomonadota</taxon>
        <taxon>Gammaproteobacteria</taxon>
        <taxon>Lysobacterales</taxon>
        <taxon>Lysobacteraceae</taxon>
        <taxon>Novilysobacter</taxon>
    </lineage>
</organism>
<sequence length="213" mass="21914">MALLVPATASAAEGDISKVNGAIQVDADNRNVGNLDTVNGSITIGARAVTGDAETVNGSIKVDDDSRVGDLSTVNGSIRAGRNVQVNDDVETVNGQVFIDRGGVVRGDVSTVNGAVGVVGTQIHGNIDMVAGNLTVGADSHVHGGIHYQKSKPQWISIRKHDPRVVIGPNAQVDGPLVFERKVTLHVHDSARIGTVTGATAVKYSGTQVPAGD</sequence>
<evidence type="ECO:0008006" key="3">
    <source>
        <dbReference type="Google" id="ProtNLM"/>
    </source>
</evidence>
<accession>A0A0A0ELQ8</accession>
<evidence type="ECO:0000313" key="1">
    <source>
        <dbReference type="EMBL" id="KGM51083.1"/>
    </source>
</evidence>
<dbReference type="InterPro" id="IPR012332">
    <property type="entry name" value="Autotransporter_pectin_lyase_C"/>
</dbReference>
<gene>
    <name evidence="1" type="ORF">N792_11805</name>
</gene>
<dbReference type="Proteomes" id="UP000030017">
    <property type="component" value="Unassembled WGS sequence"/>
</dbReference>
<dbReference type="STRING" id="1122185.N792_11805"/>